<dbReference type="Pfam" id="PF00989">
    <property type="entry name" value="PAS"/>
    <property type="match status" value="1"/>
</dbReference>
<evidence type="ECO:0000256" key="10">
    <source>
        <dbReference type="SAM" id="Phobius"/>
    </source>
</evidence>
<dbReference type="SUPFAM" id="SSF52172">
    <property type="entry name" value="CheY-like"/>
    <property type="match status" value="3"/>
</dbReference>
<dbReference type="Gene3D" id="3.30.450.20">
    <property type="entry name" value="PAS domain"/>
    <property type="match status" value="2"/>
</dbReference>
<dbReference type="InterPro" id="IPR013767">
    <property type="entry name" value="PAS_fold"/>
</dbReference>
<comment type="catalytic activity">
    <reaction evidence="1">
        <text>ATP + protein L-histidine = ADP + protein N-phospho-L-histidine.</text>
        <dbReference type="EC" id="2.7.13.3"/>
    </reaction>
</comment>
<comment type="subcellular location">
    <subcellularLocation>
        <location evidence="2">Membrane</location>
    </subcellularLocation>
</comment>
<dbReference type="InterPro" id="IPR004358">
    <property type="entry name" value="Sig_transdc_His_kin-like_C"/>
</dbReference>
<evidence type="ECO:0000256" key="1">
    <source>
        <dbReference type="ARBA" id="ARBA00000085"/>
    </source>
</evidence>
<evidence type="ECO:0000313" key="17">
    <source>
        <dbReference type="Proteomes" id="UP000786387"/>
    </source>
</evidence>
<dbReference type="InterPro" id="IPR006189">
    <property type="entry name" value="CHASE_dom"/>
</dbReference>
<dbReference type="InterPro" id="IPR003661">
    <property type="entry name" value="HisK_dim/P_dom"/>
</dbReference>
<evidence type="ECO:0000259" key="13">
    <source>
        <dbReference type="PROSITE" id="PS50112"/>
    </source>
</evidence>
<evidence type="ECO:0000259" key="14">
    <source>
        <dbReference type="PROSITE" id="PS50113"/>
    </source>
</evidence>
<organism evidence="16 17">
    <name type="scientific">Stutzerimonas azotifigens</name>
    <dbReference type="NCBI Taxonomy" id="291995"/>
    <lineage>
        <taxon>Bacteria</taxon>
        <taxon>Pseudomonadati</taxon>
        <taxon>Pseudomonadota</taxon>
        <taxon>Gammaproteobacteria</taxon>
        <taxon>Pseudomonadales</taxon>
        <taxon>Pseudomonadaceae</taxon>
        <taxon>Stutzerimonas</taxon>
    </lineage>
</organism>
<dbReference type="Gene3D" id="3.30.450.350">
    <property type="entry name" value="CHASE domain"/>
    <property type="match status" value="1"/>
</dbReference>
<dbReference type="SMART" id="SM01079">
    <property type="entry name" value="CHASE"/>
    <property type="match status" value="1"/>
</dbReference>
<evidence type="ECO:0000313" key="16">
    <source>
        <dbReference type="EMBL" id="MBA1272049.1"/>
    </source>
</evidence>
<dbReference type="SUPFAM" id="SSF47384">
    <property type="entry name" value="Homodimeric domain of signal transducing histidine kinase"/>
    <property type="match status" value="1"/>
</dbReference>
<dbReference type="InterPro" id="IPR003594">
    <property type="entry name" value="HATPase_dom"/>
</dbReference>
<evidence type="ECO:0000256" key="3">
    <source>
        <dbReference type="ARBA" id="ARBA00012438"/>
    </source>
</evidence>
<feature type="transmembrane region" description="Helical" evidence="10">
    <location>
        <begin position="12"/>
        <end position="32"/>
    </location>
</feature>
<evidence type="ECO:0000256" key="2">
    <source>
        <dbReference type="ARBA" id="ARBA00004370"/>
    </source>
</evidence>
<feature type="domain" description="PAC" evidence="14">
    <location>
        <begin position="421"/>
        <end position="471"/>
    </location>
</feature>
<evidence type="ECO:0000256" key="9">
    <source>
        <dbReference type="PROSITE-ProRule" id="PRU00169"/>
    </source>
</evidence>
<feature type="domain" description="CHASE" evidence="15">
    <location>
        <begin position="136"/>
        <end position="246"/>
    </location>
</feature>
<dbReference type="Pfam" id="PF00512">
    <property type="entry name" value="HisKA"/>
    <property type="match status" value="1"/>
</dbReference>
<keyword evidence="7" id="KW-0902">Two-component regulatory system</keyword>
<dbReference type="PRINTS" id="PR00344">
    <property type="entry name" value="BCTRLSENSOR"/>
</dbReference>
<dbReference type="InterPro" id="IPR036890">
    <property type="entry name" value="HATPase_C_sf"/>
</dbReference>
<dbReference type="SMART" id="SM00086">
    <property type="entry name" value="PAC"/>
    <property type="match status" value="2"/>
</dbReference>
<dbReference type="Gene3D" id="3.40.50.2300">
    <property type="match status" value="3"/>
</dbReference>
<keyword evidence="17" id="KW-1185">Reference proteome</keyword>
<dbReference type="PANTHER" id="PTHR45339:SF1">
    <property type="entry name" value="HYBRID SIGNAL TRANSDUCTION HISTIDINE KINASE J"/>
    <property type="match status" value="1"/>
</dbReference>
<dbReference type="Pfam" id="PF00072">
    <property type="entry name" value="Response_reg"/>
    <property type="match status" value="2"/>
</dbReference>
<feature type="domain" description="Response regulatory" evidence="12">
    <location>
        <begin position="984"/>
        <end position="1100"/>
    </location>
</feature>
<evidence type="ECO:0000256" key="5">
    <source>
        <dbReference type="ARBA" id="ARBA00022692"/>
    </source>
</evidence>
<dbReference type="SMART" id="SM00388">
    <property type="entry name" value="HisKA"/>
    <property type="match status" value="1"/>
</dbReference>
<evidence type="ECO:0000256" key="4">
    <source>
        <dbReference type="ARBA" id="ARBA00022553"/>
    </source>
</evidence>
<dbReference type="PROSITE" id="PS50109">
    <property type="entry name" value="HIS_KIN"/>
    <property type="match status" value="1"/>
</dbReference>
<feature type="modified residue" description="4-aspartylphosphate" evidence="9">
    <location>
        <position position="1033"/>
    </location>
</feature>
<feature type="domain" description="Histidine kinase" evidence="11">
    <location>
        <begin position="610"/>
        <end position="838"/>
    </location>
</feature>
<dbReference type="EC" id="2.7.13.3" evidence="3"/>
<dbReference type="Pfam" id="PF13426">
    <property type="entry name" value="PAS_9"/>
    <property type="match status" value="1"/>
</dbReference>
<dbReference type="Proteomes" id="UP000786387">
    <property type="component" value="Unassembled WGS sequence"/>
</dbReference>
<protein>
    <recommendedName>
        <fullName evidence="3">histidine kinase</fullName>
        <ecNumber evidence="3">2.7.13.3</ecNumber>
    </recommendedName>
</protein>
<dbReference type="InterPro" id="IPR001610">
    <property type="entry name" value="PAC"/>
</dbReference>
<name>A0ABR5YVT9_9GAMM</name>
<feature type="domain" description="Response regulatory" evidence="12">
    <location>
        <begin position="864"/>
        <end position="976"/>
    </location>
</feature>
<dbReference type="Pfam" id="PF03924">
    <property type="entry name" value="CHASE"/>
    <property type="match status" value="1"/>
</dbReference>
<dbReference type="InterPro" id="IPR000700">
    <property type="entry name" value="PAS-assoc_C"/>
</dbReference>
<evidence type="ECO:0000259" key="12">
    <source>
        <dbReference type="PROSITE" id="PS50110"/>
    </source>
</evidence>
<dbReference type="PROSITE" id="PS50110">
    <property type="entry name" value="RESPONSE_REGULATORY"/>
    <property type="match status" value="3"/>
</dbReference>
<dbReference type="SMART" id="SM00091">
    <property type="entry name" value="PAS"/>
    <property type="match status" value="2"/>
</dbReference>
<dbReference type="EMBL" id="JAAMRF010000001">
    <property type="protein sequence ID" value="MBA1272049.1"/>
    <property type="molecule type" value="Genomic_DNA"/>
</dbReference>
<feature type="domain" description="PAC" evidence="14">
    <location>
        <begin position="542"/>
        <end position="592"/>
    </location>
</feature>
<dbReference type="InterPro" id="IPR000014">
    <property type="entry name" value="PAS"/>
</dbReference>
<dbReference type="SMART" id="SM00387">
    <property type="entry name" value="HATPase_c"/>
    <property type="match status" value="1"/>
</dbReference>
<keyword evidence="8 10" id="KW-0472">Membrane</keyword>
<gene>
    <name evidence="16" type="ORF">G7026_01640</name>
</gene>
<feature type="domain" description="Response regulatory" evidence="12">
    <location>
        <begin position="1118"/>
        <end position="1233"/>
    </location>
</feature>
<proteinExistence type="predicted"/>
<evidence type="ECO:0000259" key="11">
    <source>
        <dbReference type="PROSITE" id="PS50109"/>
    </source>
</evidence>
<dbReference type="SUPFAM" id="SSF55785">
    <property type="entry name" value="PYP-like sensor domain (PAS domain)"/>
    <property type="match status" value="2"/>
</dbReference>
<dbReference type="NCBIfam" id="TIGR00229">
    <property type="entry name" value="sensory_box"/>
    <property type="match status" value="2"/>
</dbReference>
<dbReference type="Gene3D" id="1.10.287.130">
    <property type="match status" value="1"/>
</dbReference>
<dbReference type="SUPFAM" id="SSF55874">
    <property type="entry name" value="ATPase domain of HSP90 chaperone/DNA topoisomerase II/histidine kinase"/>
    <property type="match status" value="1"/>
</dbReference>
<evidence type="ECO:0000256" key="6">
    <source>
        <dbReference type="ARBA" id="ARBA00022989"/>
    </source>
</evidence>
<comment type="caution">
    <text evidence="16">The sequence shown here is derived from an EMBL/GenBank/DDBJ whole genome shotgun (WGS) entry which is preliminary data.</text>
</comment>
<evidence type="ECO:0000256" key="8">
    <source>
        <dbReference type="ARBA" id="ARBA00023136"/>
    </source>
</evidence>
<dbReference type="InterPro" id="IPR042240">
    <property type="entry name" value="CHASE_sf"/>
</dbReference>
<keyword evidence="5 10" id="KW-0812">Transmembrane</keyword>
<dbReference type="InterPro" id="IPR035965">
    <property type="entry name" value="PAS-like_dom_sf"/>
</dbReference>
<evidence type="ECO:0000256" key="7">
    <source>
        <dbReference type="ARBA" id="ARBA00023012"/>
    </source>
</evidence>
<feature type="modified residue" description="4-aspartylphosphate" evidence="9">
    <location>
        <position position="913"/>
    </location>
</feature>
<keyword evidence="4 9" id="KW-0597">Phosphoprotein</keyword>
<dbReference type="Pfam" id="PF02518">
    <property type="entry name" value="HATPase_c"/>
    <property type="match status" value="1"/>
</dbReference>
<dbReference type="CDD" id="cd00130">
    <property type="entry name" value="PAS"/>
    <property type="match status" value="1"/>
</dbReference>
<feature type="modified residue" description="4-aspartylphosphate" evidence="9">
    <location>
        <position position="1167"/>
    </location>
</feature>
<reference evidence="16 17" key="1">
    <citation type="submission" date="2020-02" db="EMBL/GenBank/DDBJ databases">
        <title>Synteny-based analysis reveals conserved mechanism for high triclosan tolerance in Pseudomonas, as well as instances of horizontal transfer.</title>
        <authorList>
            <person name="Mcfarland A.G."/>
            <person name="Bertucci H.K."/>
            <person name="Litmann E."/>
            <person name="Shen J."/>
            <person name="Huttenhower C."/>
            <person name="Hartmann E.M."/>
        </authorList>
    </citation>
    <scope>NUCLEOTIDE SEQUENCE [LARGE SCALE GENOMIC DNA]</scope>
    <source>
        <strain evidence="16 17">115A1</strain>
    </source>
</reference>
<evidence type="ECO:0000259" key="15">
    <source>
        <dbReference type="PROSITE" id="PS50839"/>
    </source>
</evidence>
<sequence length="1243" mass="139057">MDRRPAFHSRRAWLPVLVTLALLAGLCGWVGWQWQALEKRNAAEDERRFVFAVNDIEHTLKERMRAYEMVLRGLSGFVAGSGEVTPEDWTRATDQLQLQDLYPGIQAVSLARYATPETLNQLIADIRSNGRPGFRMYPEGVRDEYLIVDFIHPTDWRNRRVVGYDMLSEPGRREAIVSARETGVPVMTGPLRLKQETEQHVQVGVLLYLPVYAPNAPTTTRDERRAAFAGTLHGAFRLNDLLEGILGSRSGLFQLQLYDAAEPEAALLTERLPVPETAKFKRTRNLYMYGRSWQLVVASTPAYEAILRGSRQSFSLISALGAALLFSLMAGGYFYLRERTLRESRALSLKLQERESRFRQLIEKLPVATLLCNDRGRIELANQSAASLLGSSIEGLLNERVSRFVPGVLIDESRAGPMAANQEEFQAQRDDGTLVPVAVSLTQLTREDGLHHVINLVDLQARKSAEERFRNLVEASPNALVLVDNRGIIAMVNRQTEVMFGYERQQLLGQPVEMLLPDALRETHRGLLQAYMKNAEPRRMGSNRELFGQHADGRPLPLEVGLSPMRAGDKLMVQAVIIDISHRKAAERRLRDQADELALANRYKSEFLANMSHELRTPLNSILILSDQMRQNTAGNLTEKQVRHADIMHRAGNDLLQLINDVLDLAKIEAGRMQLDVETLDLEDLLHEVEASLRPMAEQKGLMLNVRIEPGVRTAIRSDRARLQQILLNLLSNALKFTERGSVEIIVDRVGEGEGEAPDSETLRIRVCDTGIGIPAEQHERIFQAFQQIDGSISRHYGGTGLGLAITRQLVEVLDGRVTLTSAPGEGSCFAVQIPVILAKPKLAEPRVEPHVERPVQRATLGPRVLIVESDAAFATEVAEAAGNHGFDSLVCSSAEEAQQALKNDRFAAIVLDVLLPDHSGWQVLANVRGDERHRDVSVIVISSVPQPHDWRDDSSRYLVKPVPRSDLERLFIELARQKHNPLRLLLLETDRSLRQPLRDHLERLGYSVTVARSSDEVRLAYAEQSYSAVVIDHELHGESGLDLFAALDRLRPLGGTRIVLGVRQPLDDDELQRLERYSGVALSKDRAIEQIAVLLRPQERNSPASRGAVEQPLLGQRVLLVDEDVRTIYTMTAQLDELGLQVVPATDAEEALDCFDEEPIDLVLLDMRAAKLDGRTLIRRLRNEHGCQVPIIALTAHATKEDKEHCVEAGADDHLPKPVAQSELAERLEHWLGVAMKRSADK</sequence>
<dbReference type="RefSeq" id="WP_181068900.1">
    <property type="nucleotide sequence ID" value="NZ_JAAMRF010000001.1"/>
</dbReference>
<feature type="transmembrane region" description="Helical" evidence="10">
    <location>
        <begin position="314"/>
        <end position="336"/>
    </location>
</feature>
<keyword evidence="6 10" id="KW-1133">Transmembrane helix</keyword>
<dbReference type="PROSITE" id="PS50112">
    <property type="entry name" value="PAS"/>
    <property type="match status" value="2"/>
</dbReference>
<accession>A0ABR5YVT9</accession>
<dbReference type="PROSITE" id="PS50113">
    <property type="entry name" value="PAC"/>
    <property type="match status" value="2"/>
</dbReference>
<feature type="domain" description="PAS" evidence="13">
    <location>
        <begin position="465"/>
        <end position="535"/>
    </location>
</feature>
<feature type="domain" description="PAS" evidence="13">
    <location>
        <begin position="354"/>
        <end position="399"/>
    </location>
</feature>
<dbReference type="CDD" id="cd16922">
    <property type="entry name" value="HATPase_EvgS-ArcB-TorS-like"/>
    <property type="match status" value="1"/>
</dbReference>
<dbReference type="InterPro" id="IPR001789">
    <property type="entry name" value="Sig_transdc_resp-reg_receiver"/>
</dbReference>
<dbReference type="PANTHER" id="PTHR45339">
    <property type="entry name" value="HYBRID SIGNAL TRANSDUCTION HISTIDINE KINASE J"/>
    <property type="match status" value="1"/>
</dbReference>
<dbReference type="CDD" id="cd00082">
    <property type="entry name" value="HisKA"/>
    <property type="match status" value="1"/>
</dbReference>
<dbReference type="SMART" id="SM00448">
    <property type="entry name" value="REC"/>
    <property type="match status" value="3"/>
</dbReference>
<dbReference type="PROSITE" id="PS50839">
    <property type="entry name" value="CHASE"/>
    <property type="match status" value="1"/>
</dbReference>
<dbReference type="InterPro" id="IPR011006">
    <property type="entry name" value="CheY-like_superfamily"/>
</dbReference>
<dbReference type="InterPro" id="IPR005467">
    <property type="entry name" value="His_kinase_dom"/>
</dbReference>
<dbReference type="CDD" id="cd00156">
    <property type="entry name" value="REC"/>
    <property type="match status" value="1"/>
</dbReference>
<dbReference type="InterPro" id="IPR036097">
    <property type="entry name" value="HisK_dim/P_sf"/>
</dbReference>
<dbReference type="CDD" id="cd17546">
    <property type="entry name" value="REC_hyHK_CKI1_RcsC-like"/>
    <property type="match status" value="1"/>
</dbReference>
<dbReference type="Gene3D" id="3.30.565.10">
    <property type="entry name" value="Histidine kinase-like ATPase, C-terminal domain"/>
    <property type="match status" value="1"/>
</dbReference>